<sequence length="127" mass="14471">MCLELRRTALQYCRGRAVSPRNFPWDRREAQTKSSAEWESHQTVRKGASLEVHISNPTSQKTPSAMDSYSSRTRSTSRPEARQRTSGGRSSESSRHVKTTESERRREVPQGRSGYNRVVPKGRSGYN</sequence>
<name>A0A8H6JFP4_9PEZI</name>
<protein>
    <submittedName>
        <fullName evidence="2">Uncharacterized protein</fullName>
    </submittedName>
</protein>
<reference evidence="2 3" key="1">
    <citation type="journal article" date="2020" name="Phytopathology">
        <title>Genome Sequence Resources of Colletotrichum truncatum, C. plurivorum, C. musicola, and C. sojae: Four Species Pathogenic to Soybean (Glycine max).</title>
        <authorList>
            <person name="Rogerio F."/>
            <person name="Boufleur T.R."/>
            <person name="Ciampi-Guillardi M."/>
            <person name="Sukno S.A."/>
            <person name="Thon M.R."/>
            <person name="Massola Junior N.S."/>
            <person name="Baroncelli R."/>
        </authorList>
    </citation>
    <scope>NUCLEOTIDE SEQUENCE [LARGE SCALE GENOMIC DNA]</scope>
    <source>
        <strain evidence="2 3">LFN0009</strain>
    </source>
</reference>
<accession>A0A8H6JFP4</accession>
<evidence type="ECO:0000256" key="1">
    <source>
        <dbReference type="SAM" id="MobiDB-lite"/>
    </source>
</evidence>
<feature type="compositionally biased region" description="Basic and acidic residues" evidence="1">
    <location>
        <begin position="24"/>
        <end position="42"/>
    </location>
</feature>
<gene>
    <name evidence="2" type="ORF">CSOJ01_05521</name>
</gene>
<proteinExistence type="predicted"/>
<feature type="region of interest" description="Disordered" evidence="1">
    <location>
        <begin position="16"/>
        <end position="127"/>
    </location>
</feature>
<dbReference type="AlphaFoldDB" id="A0A8H6JFP4"/>
<keyword evidence="3" id="KW-1185">Reference proteome</keyword>
<feature type="compositionally biased region" description="Polar residues" evidence="1">
    <location>
        <begin position="55"/>
        <end position="67"/>
    </location>
</feature>
<dbReference type="Proteomes" id="UP000652219">
    <property type="component" value="Unassembled WGS sequence"/>
</dbReference>
<evidence type="ECO:0000313" key="3">
    <source>
        <dbReference type="Proteomes" id="UP000652219"/>
    </source>
</evidence>
<comment type="caution">
    <text evidence="2">The sequence shown here is derived from an EMBL/GenBank/DDBJ whole genome shotgun (WGS) entry which is preliminary data.</text>
</comment>
<dbReference type="EMBL" id="WIGN01000070">
    <property type="protein sequence ID" value="KAF6811793.1"/>
    <property type="molecule type" value="Genomic_DNA"/>
</dbReference>
<feature type="compositionally biased region" description="Basic and acidic residues" evidence="1">
    <location>
        <begin position="92"/>
        <end position="109"/>
    </location>
</feature>
<organism evidence="2 3">
    <name type="scientific">Colletotrichum sojae</name>
    <dbReference type="NCBI Taxonomy" id="2175907"/>
    <lineage>
        <taxon>Eukaryota</taxon>
        <taxon>Fungi</taxon>
        <taxon>Dikarya</taxon>
        <taxon>Ascomycota</taxon>
        <taxon>Pezizomycotina</taxon>
        <taxon>Sordariomycetes</taxon>
        <taxon>Hypocreomycetidae</taxon>
        <taxon>Glomerellales</taxon>
        <taxon>Glomerellaceae</taxon>
        <taxon>Colletotrichum</taxon>
        <taxon>Colletotrichum orchidearum species complex</taxon>
    </lineage>
</organism>
<evidence type="ECO:0000313" key="2">
    <source>
        <dbReference type="EMBL" id="KAF6811793.1"/>
    </source>
</evidence>